<dbReference type="PIRSF" id="PIRSF000451">
    <property type="entry name" value="PKS_III"/>
    <property type="match status" value="1"/>
</dbReference>
<dbReference type="RefSeq" id="WP_085159800.1">
    <property type="nucleotide sequence ID" value="NZ_AP022581.1"/>
</dbReference>
<sequence length="394" mass="42598">MNTPFEGGALCPAGDEPHYDLTQLPPAPPTTVAVIESIATGAPRRVVDQADAAARVASLFRDPGQRQRIPRIYRKTRITTRRMAVDPLDPEFDTFRRNRGTIRDRMNLYYRHAVPLAVEVGGRALAGLPYGVDEVGLLVFVTSTGFIAPGVDLAIVKELGLSRSISRVVINFMGCAAAMNAIRLATSYVRAYPGMKAMVVGIELCSVNAVFADDVNDVVTHSLFGDGCAAMVIGAGRVHEKLEPGKVVIRSSFSRLLDDAEDGIVLGVNHNGITCELSENLPEYIYAGVDPVVTEMLHDNGLQKSDIDLWAIHPGGPRIIEESLRSLAIPPERAARSWDVLAGFGNMLSVSLIFVLEMMVRQAESTKAISTGVAFAFAPGVTVEGMLFDIIRRP</sequence>
<dbReference type="GO" id="GO:0016747">
    <property type="term" value="F:acyltransferase activity, transferring groups other than amino-acyl groups"/>
    <property type="evidence" value="ECO:0007669"/>
    <property type="project" value="InterPro"/>
</dbReference>
<dbReference type="KEGG" id="mlj:MLAC_12410"/>
<dbReference type="STRING" id="169765.AWC15_19990"/>
<keyword evidence="4" id="KW-0808">Transferase</keyword>
<dbReference type="EMBL" id="AP022581">
    <property type="protein sequence ID" value="BBX95947.1"/>
    <property type="molecule type" value="Genomic_DNA"/>
</dbReference>
<evidence type="ECO:0000256" key="2">
    <source>
        <dbReference type="ARBA" id="ARBA00005531"/>
    </source>
</evidence>
<keyword evidence="7" id="KW-1185">Reference proteome</keyword>
<dbReference type="Gene3D" id="3.40.47.10">
    <property type="match status" value="2"/>
</dbReference>
<keyword evidence="5" id="KW-0443">Lipid metabolism</keyword>
<dbReference type="Pfam" id="PF00195">
    <property type="entry name" value="Chal_sti_synt_N"/>
    <property type="match status" value="1"/>
</dbReference>
<dbReference type="PANTHER" id="PTHR11877">
    <property type="entry name" value="HYDROXYMETHYLGLUTARYL-COA SYNTHASE"/>
    <property type="match status" value="1"/>
</dbReference>
<evidence type="ECO:0000313" key="6">
    <source>
        <dbReference type="EMBL" id="BBX95947.1"/>
    </source>
</evidence>
<dbReference type="PANTHER" id="PTHR11877:SF46">
    <property type="entry name" value="TYPE III POLYKETIDE SYNTHASE A"/>
    <property type="match status" value="1"/>
</dbReference>
<evidence type="ECO:0000256" key="1">
    <source>
        <dbReference type="ARBA" id="ARBA00005194"/>
    </source>
</evidence>
<proteinExistence type="inferred from homology"/>
<comment type="subunit">
    <text evidence="3">Homodimer.</text>
</comment>
<organism evidence="6 7">
    <name type="scientific">Mycobacterium lacus</name>
    <dbReference type="NCBI Taxonomy" id="169765"/>
    <lineage>
        <taxon>Bacteria</taxon>
        <taxon>Bacillati</taxon>
        <taxon>Actinomycetota</taxon>
        <taxon>Actinomycetes</taxon>
        <taxon>Mycobacteriales</taxon>
        <taxon>Mycobacteriaceae</taxon>
        <taxon>Mycobacterium</taxon>
    </lineage>
</organism>
<evidence type="ECO:0000256" key="5">
    <source>
        <dbReference type="ARBA" id="ARBA00022832"/>
    </source>
</evidence>
<dbReference type="OrthoDB" id="9786288at2"/>
<evidence type="ECO:0000256" key="4">
    <source>
        <dbReference type="ARBA" id="ARBA00022679"/>
    </source>
</evidence>
<reference evidence="6 7" key="1">
    <citation type="journal article" date="2019" name="Emerg. Microbes Infect.">
        <title>Comprehensive subspecies identification of 175 nontuberculous mycobacteria species based on 7547 genomic profiles.</title>
        <authorList>
            <person name="Matsumoto Y."/>
            <person name="Kinjo T."/>
            <person name="Motooka D."/>
            <person name="Nabeya D."/>
            <person name="Jung N."/>
            <person name="Uechi K."/>
            <person name="Horii T."/>
            <person name="Iida T."/>
            <person name="Fujita J."/>
            <person name="Nakamura S."/>
        </authorList>
    </citation>
    <scope>NUCLEOTIDE SEQUENCE [LARGE SCALE GENOMIC DNA]</scope>
    <source>
        <strain evidence="6 7">JCM 15657</strain>
    </source>
</reference>
<evidence type="ECO:0000313" key="7">
    <source>
        <dbReference type="Proteomes" id="UP000466396"/>
    </source>
</evidence>
<gene>
    <name evidence="6" type="primary">pks18</name>
    <name evidence="6" type="ORF">MLAC_12410</name>
</gene>
<dbReference type="SUPFAM" id="SSF53901">
    <property type="entry name" value="Thiolase-like"/>
    <property type="match status" value="1"/>
</dbReference>
<dbReference type="InterPro" id="IPR001099">
    <property type="entry name" value="Chalcone/stilbene_synt_N"/>
</dbReference>
<comment type="pathway">
    <text evidence="1">Lipid metabolism; fatty acid biosynthesis.</text>
</comment>
<dbReference type="GO" id="GO:0006633">
    <property type="term" value="P:fatty acid biosynthetic process"/>
    <property type="evidence" value="ECO:0007669"/>
    <property type="project" value="UniProtKB-UniPathway"/>
</dbReference>
<comment type="similarity">
    <text evidence="2">Belongs to the thiolase-like superfamily. Chalcone/stilbene synthases family.</text>
</comment>
<dbReference type="UniPathway" id="UPA00094"/>
<dbReference type="InterPro" id="IPR012328">
    <property type="entry name" value="Chalcone/stilbene_synt_C"/>
</dbReference>
<dbReference type="InterPro" id="IPR016039">
    <property type="entry name" value="Thiolase-like"/>
</dbReference>
<name>A0A1X1Y922_9MYCO</name>
<dbReference type="Proteomes" id="UP000466396">
    <property type="component" value="Chromosome"/>
</dbReference>
<dbReference type="InterPro" id="IPR011141">
    <property type="entry name" value="Polyketide_synthase_type-III"/>
</dbReference>
<protein>
    <submittedName>
        <fullName evidence="6">Alpha-pyrone synthesis polyketide synthase-like Pks18</fullName>
    </submittedName>
</protein>
<dbReference type="GO" id="GO:0030639">
    <property type="term" value="P:polyketide biosynthetic process"/>
    <property type="evidence" value="ECO:0007669"/>
    <property type="project" value="TreeGrafter"/>
</dbReference>
<keyword evidence="5" id="KW-0276">Fatty acid metabolism</keyword>
<dbReference type="Pfam" id="PF02797">
    <property type="entry name" value="Chal_sti_synt_C"/>
    <property type="match status" value="1"/>
</dbReference>
<evidence type="ECO:0000256" key="3">
    <source>
        <dbReference type="ARBA" id="ARBA00011738"/>
    </source>
</evidence>
<accession>A0A1X1Y922</accession>
<dbReference type="CDD" id="cd00831">
    <property type="entry name" value="CHS_like"/>
    <property type="match status" value="1"/>
</dbReference>
<dbReference type="AlphaFoldDB" id="A0A1X1Y922"/>